<proteinExistence type="predicted"/>
<evidence type="ECO:0000256" key="1">
    <source>
        <dbReference type="PIRSR" id="PIRSR605502-1"/>
    </source>
</evidence>
<evidence type="ECO:0000313" key="2">
    <source>
        <dbReference type="EMBL" id="TNU73663.1"/>
    </source>
</evidence>
<dbReference type="InterPro" id="IPR005502">
    <property type="entry name" value="Ribosyl_crysJ1"/>
</dbReference>
<keyword evidence="2" id="KW-0378">Hydrolase</keyword>
<dbReference type="SUPFAM" id="SSF101478">
    <property type="entry name" value="ADP-ribosylglycohydrolase"/>
    <property type="match status" value="1"/>
</dbReference>
<dbReference type="GO" id="GO:0016787">
    <property type="term" value="F:hydrolase activity"/>
    <property type="evidence" value="ECO:0007669"/>
    <property type="project" value="UniProtKB-KW"/>
</dbReference>
<sequence>PAFDDVAAWVPRPDVWRARLAEAEAQTPATFTNNAWTVGALEAAWSAIVHTPRGAAAGPSEPVVAALTTAIRIGHDTDTVAAIAGALLGARWGTGALPERWTRMVHGWPGLDWPGLRALAERVVAKGVERRGA</sequence>
<keyword evidence="3" id="KW-1185">Reference proteome</keyword>
<feature type="non-terminal residue" evidence="2">
    <location>
        <position position="1"/>
    </location>
</feature>
<dbReference type="Pfam" id="PF03747">
    <property type="entry name" value="ADP_ribosyl_GH"/>
    <property type="match status" value="1"/>
</dbReference>
<name>A0A5C5B9N7_9MICO</name>
<dbReference type="RefSeq" id="WP_180359753.1">
    <property type="nucleotide sequence ID" value="NZ_VENP01000036.1"/>
</dbReference>
<evidence type="ECO:0000313" key="3">
    <source>
        <dbReference type="Proteomes" id="UP000313849"/>
    </source>
</evidence>
<dbReference type="GO" id="GO:0046872">
    <property type="term" value="F:metal ion binding"/>
    <property type="evidence" value="ECO:0007669"/>
    <property type="project" value="UniProtKB-KW"/>
</dbReference>
<feature type="binding site" evidence="1">
    <location>
        <position position="78"/>
    </location>
    <ligand>
        <name>Mg(2+)</name>
        <dbReference type="ChEBI" id="CHEBI:18420"/>
        <label>1</label>
    </ligand>
</feature>
<gene>
    <name evidence="2" type="ORF">FH969_10035</name>
</gene>
<dbReference type="Proteomes" id="UP000313849">
    <property type="component" value="Unassembled WGS sequence"/>
</dbReference>
<organism evidence="2 3">
    <name type="scientific">Miniimonas arenae</name>
    <dbReference type="NCBI Taxonomy" id="676201"/>
    <lineage>
        <taxon>Bacteria</taxon>
        <taxon>Bacillati</taxon>
        <taxon>Actinomycetota</taxon>
        <taxon>Actinomycetes</taxon>
        <taxon>Micrococcales</taxon>
        <taxon>Beutenbergiaceae</taxon>
        <taxon>Miniimonas</taxon>
    </lineage>
</organism>
<comment type="caution">
    <text evidence="2">The sequence shown here is derived from an EMBL/GenBank/DDBJ whole genome shotgun (WGS) entry which is preliminary data.</text>
</comment>
<dbReference type="AlphaFoldDB" id="A0A5C5B9N7"/>
<reference evidence="2 3" key="1">
    <citation type="submission" date="2019-06" db="EMBL/GenBank/DDBJ databases">
        <title>Draft genome sequence of Miniimonas arenae KCTC 19750T isolated from sea sand.</title>
        <authorList>
            <person name="Park S.-J."/>
        </authorList>
    </citation>
    <scope>NUCLEOTIDE SEQUENCE [LARGE SCALE GENOMIC DNA]</scope>
    <source>
        <strain evidence="2 3">KCTC 19750</strain>
    </source>
</reference>
<comment type="cofactor">
    <cofactor evidence="1">
        <name>Mg(2+)</name>
        <dbReference type="ChEBI" id="CHEBI:18420"/>
    </cofactor>
    <text evidence="1">Binds 2 magnesium ions per subunit.</text>
</comment>
<dbReference type="Gene3D" id="1.10.4080.10">
    <property type="entry name" value="ADP-ribosylation/Crystallin J1"/>
    <property type="match status" value="1"/>
</dbReference>
<dbReference type="EMBL" id="VENP01000036">
    <property type="protein sequence ID" value="TNU73663.1"/>
    <property type="molecule type" value="Genomic_DNA"/>
</dbReference>
<accession>A0A5C5B9N7</accession>
<feature type="binding site" evidence="1">
    <location>
        <position position="76"/>
    </location>
    <ligand>
        <name>Mg(2+)</name>
        <dbReference type="ChEBI" id="CHEBI:18420"/>
        <label>1</label>
    </ligand>
</feature>
<dbReference type="InterPro" id="IPR036705">
    <property type="entry name" value="Ribosyl_crysJ1_sf"/>
</dbReference>
<keyword evidence="1" id="KW-0460">Magnesium</keyword>
<feature type="binding site" evidence="1">
    <location>
        <position position="79"/>
    </location>
    <ligand>
        <name>Mg(2+)</name>
        <dbReference type="ChEBI" id="CHEBI:18420"/>
        <label>1</label>
    </ligand>
</feature>
<protein>
    <submittedName>
        <fullName evidence="2">ADP-ribosylglycohydrolase family protein</fullName>
    </submittedName>
</protein>
<keyword evidence="1" id="KW-0479">Metal-binding</keyword>